<evidence type="ECO:0000313" key="3">
    <source>
        <dbReference type="Proteomes" id="UP001201873"/>
    </source>
</evidence>
<evidence type="ECO:0000313" key="2">
    <source>
        <dbReference type="EMBL" id="MCK9875910.1"/>
    </source>
</evidence>
<sequence>MSEDTPPEHEAAGSETSEGPTGPPPQVRALFPTCPRCRRERARTLRAARTGAATRRGLPRLTLHRPVLRCPHIPDVWAPGFGPGAEPPSGSGWPTRPAGPA</sequence>
<reference evidence="2 3" key="1">
    <citation type="submission" date="2022-04" db="EMBL/GenBank/DDBJ databases">
        <title>Genome diversity in the genus Frankia.</title>
        <authorList>
            <person name="Carlos-Shanley C."/>
            <person name="Hahn D."/>
        </authorList>
    </citation>
    <scope>NUCLEOTIDE SEQUENCE [LARGE SCALE GENOMIC DNA]</scope>
    <source>
        <strain evidence="2 3">Ag45/Mut15</strain>
    </source>
</reference>
<gene>
    <name evidence="2" type="ORF">MXD59_09005</name>
</gene>
<keyword evidence="3" id="KW-1185">Reference proteome</keyword>
<dbReference type="Proteomes" id="UP001201873">
    <property type="component" value="Unassembled WGS sequence"/>
</dbReference>
<accession>A0ABT0JWI8</accession>
<proteinExistence type="predicted"/>
<dbReference type="RefSeq" id="WP_248824296.1">
    <property type="nucleotide sequence ID" value="NZ_JALKFT010000007.1"/>
</dbReference>
<dbReference type="EMBL" id="JALKFT010000007">
    <property type="protein sequence ID" value="MCK9875910.1"/>
    <property type="molecule type" value="Genomic_DNA"/>
</dbReference>
<feature type="region of interest" description="Disordered" evidence="1">
    <location>
        <begin position="1"/>
        <end position="32"/>
    </location>
</feature>
<comment type="caution">
    <text evidence="2">The sequence shown here is derived from an EMBL/GenBank/DDBJ whole genome shotgun (WGS) entry which is preliminary data.</text>
</comment>
<evidence type="ECO:0000256" key="1">
    <source>
        <dbReference type="SAM" id="MobiDB-lite"/>
    </source>
</evidence>
<organism evidence="2 3">
    <name type="scientific">Frankia umida</name>
    <dbReference type="NCBI Taxonomy" id="573489"/>
    <lineage>
        <taxon>Bacteria</taxon>
        <taxon>Bacillati</taxon>
        <taxon>Actinomycetota</taxon>
        <taxon>Actinomycetes</taxon>
        <taxon>Frankiales</taxon>
        <taxon>Frankiaceae</taxon>
        <taxon>Frankia</taxon>
    </lineage>
</organism>
<feature type="compositionally biased region" description="Basic and acidic residues" evidence="1">
    <location>
        <begin position="1"/>
        <end position="12"/>
    </location>
</feature>
<name>A0ABT0JWI8_9ACTN</name>
<protein>
    <submittedName>
        <fullName evidence="2">Uncharacterized protein</fullName>
    </submittedName>
</protein>
<feature type="region of interest" description="Disordered" evidence="1">
    <location>
        <begin position="79"/>
        <end position="101"/>
    </location>
</feature>